<name>A0A4W5M8P9_9TELE</name>
<reference evidence="4" key="2">
    <citation type="submission" date="2025-08" db="UniProtKB">
        <authorList>
            <consortium name="Ensembl"/>
        </authorList>
    </citation>
    <scope>IDENTIFICATION</scope>
</reference>
<dbReference type="GO" id="GO:0016567">
    <property type="term" value="P:protein ubiquitination"/>
    <property type="evidence" value="ECO:0007669"/>
    <property type="project" value="TreeGrafter"/>
</dbReference>
<dbReference type="GO" id="GO:0032436">
    <property type="term" value="P:positive regulation of proteasomal ubiquitin-dependent protein catabolic process"/>
    <property type="evidence" value="ECO:0007669"/>
    <property type="project" value="TreeGrafter"/>
</dbReference>
<dbReference type="PANTHER" id="PTHR14167">
    <property type="entry name" value="SH3 DOMAIN-CONTAINING"/>
    <property type="match status" value="1"/>
</dbReference>
<reference evidence="5" key="1">
    <citation type="submission" date="2018-06" db="EMBL/GenBank/DDBJ databases">
        <title>Genome assembly of Danube salmon.</title>
        <authorList>
            <person name="Macqueen D.J."/>
            <person name="Gundappa M.K."/>
        </authorList>
    </citation>
    <scope>NUCLEOTIDE SEQUENCE [LARGE SCALE GENOMIC DNA]</scope>
</reference>
<dbReference type="PANTHER" id="PTHR14167:SF51">
    <property type="entry name" value="RING-TYPE E3 UBIQUITIN TRANSFERASE"/>
    <property type="match status" value="1"/>
</dbReference>
<proteinExistence type="predicted"/>
<dbReference type="Proteomes" id="UP000314982">
    <property type="component" value="Unassembled WGS sequence"/>
</dbReference>
<dbReference type="SMART" id="SM00326">
    <property type="entry name" value="SH3"/>
    <property type="match status" value="1"/>
</dbReference>
<dbReference type="InterPro" id="IPR050384">
    <property type="entry name" value="Endophilin_SH3RF"/>
</dbReference>
<evidence type="ECO:0000259" key="3">
    <source>
        <dbReference type="PROSITE" id="PS50002"/>
    </source>
</evidence>
<protein>
    <recommendedName>
        <fullName evidence="3">SH3 domain-containing protein</fullName>
    </recommendedName>
</protein>
<keyword evidence="5" id="KW-1185">Reference proteome</keyword>
<dbReference type="PRINTS" id="PR00452">
    <property type="entry name" value="SH3DOMAIN"/>
</dbReference>
<dbReference type="SUPFAM" id="SSF50044">
    <property type="entry name" value="SH3-domain"/>
    <property type="match status" value="2"/>
</dbReference>
<dbReference type="GO" id="GO:0061630">
    <property type="term" value="F:ubiquitin protein ligase activity"/>
    <property type="evidence" value="ECO:0007669"/>
    <property type="project" value="TreeGrafter"/>
</dbReference>
<dbReference type="InterPro" id="IPR001452">
    <property type="entry name" value="SH3_domain"/>
</dbReference>
<dbReference type="GeneTree" id="ENSGT00940000155875"/>
<evidence type="ECO:0000313" key="4">
    <source>
        <dbReference type="Ensembl" id="ENSHHUP00000035096.1"/>
    </source>
</evidence>
<dbReference type="AlphaFoldDB" id="A0A4W5M8P9"/>
<evidence type="ECO:0000313" key="5">
    <source>
        <dbReference type="Proteomes" id="UP000314982"/>
    </source>
</evidence>
<keyword evidence="1 2" id="KW-0728">SH3 domain</keyword>
<dbReference type="GO" id="GO:0046330">
    <property type="term" value="P:positive regulation of JNK cascade"/>
    <property type="evidence" value="ECO:0007669"/>
    <property type="project" value="TreeGrafter"/>
</dbReference>
<evidence type="ECO:0000256" key="1">
    <source>
        <dbReference type="ARBA" id="ARBA00022443"/>
    </source>
</evidence>
<sequence>MASGDIIILRQKVDENWYYGDTNSSSGLVAANMIQIIDQQHQTPPQCQSQFQKQARSQTQPQFQSQPLALCKALYDFDSKEMDVDLDDCKDCLTFHKGDVLTVIRRADENWIEGKLGDKVGIFPVHFTEVSPLYSFYPSIV</sequence>
<accession>A0A4W5M8P9</accession>
<dbReference type="CDD" id="cd11787">
    <property type="entry name" value="SH3_SH3RF_2"/>
    <property type="match status" value="1"/>
</dbReference>
<reference evidence="4" key="3">
    <citation type="submission" date="2025-09" db="UniProtKB">
        <authorList>
            <consortium name="Ensembl"/>
        </authorList>
    </citation>
    <scope>IDENTIFICATION</scope>
</reference>
<organism evidence="4 5">
    <name type="scientific">Hucho hucho</name>
    <name type="common">huchen</name>
    <dbReference type="NCBI Taxonomy" id="62062"/>
    <lineage>
        <taxon>Eukaryota</taxon>
        <taxon>Metazoa</taxon>
        <taxon>Chordata</taxon>
        <taxon>Craniata</taxon>
        <taxon>Vertebrata</taxon>
        <taxon>Euteleostomi</taxon>
        <taxon>Actinopterygii</taxon>
        <taxon>Neopterygii</taxon>
        <taxon>Teleostei</taxon>
        <taxon>Protacanthopterygii</taxon>
        <taxon>Salmoniformes</taxon>
        <taxon>Salmonidae</taxon>
        <taxon>Salmoninae</taxon>
        <taxon>Hucho</taxon>
    </lineage>
</organism>
<dbReference type="Ensembl" id="ENSHHUT00000036506.1">
    <property type="protein sequence ID" value="ENSHHUP00000035096.1"/>
    <property type="gene ID" value="ENSHHUG00000022100.1"/>
</dbReference>
<dbReference type="Pfam" id="PF00018">
    <property type="entry name" value="SH3_1"/>
    <property type="match status" value="1"/>
</dbReference>
<dbReference type="PROSITE" id="PS50002">
    <property type="entry name" value="SH3"/>
    <property type="match status" value="1"/>
</dbReference>
<dbReference type="Gene3D" id="2.30.30.40">
    <property type="entry name" value="SH3 Domains"/>
    <property type="match status" value="2"/>
</dbReference>
<feature type="domain" description="SH3" evidence="3">
    <location>
        <begin position="66"/>
        <end position="133"/>
    </location>
</feature>
<dbReference type="STRING" id="62062.ENSHHUP00000035096"/>
<evidence type="ECO:0000256" key="2">
    <source>
        <dbReference type="PROSITE-ProRule" id="PRU00192"/>
    </source>
</evidence>
<dbReference type="InterPro" id="IPR036028">
    <property type="entry name" value="SH3-like_dom_sf"/>
</dbReference>